<proteinExistence type="predicted"/>
<dbReference type="EMBL" id="METM01000020">
    <property type="protein sequence ID" value="OGB89884.1"/>
    <property type="molecule type" value="Genomic_DNA"/>
</dbReference>
<evidence type="ECO:0000313" key="1">
    <source>
        <dbReference type="EMBL" id="OGB89884.1"/>
    </source>
</evidence>
<sequence length="65" mass="7450">MVPRDKTDKLGQMAEKALKEAVKGALEQHRRMKVPAVYMRNGRIVYLMPDGRVVNKPNDRKSAKK</sequence>
<gene>
    <name evidence="1" type="ORF">A2625_05500</name>
</gene>
<name>A0A1F4Q1T4_UNCSA</name>
<organism evidence="1 2">
    <name type="scientific">candidate division WOR-1 bacterium RIFCSPHIGHO2_01_FULL_53_15</name>
    <dbReference type="NCBI Taxonomy" id="1802564"/>
    <lineage>
        <taxon>Bacteria</taxon>
        <taxon>Bacillati</taxon>
        <taxon>Saganbacteria</taxon>
    </lineage>
</organism>
<evidence type="ECO:0000313" key="2">
    <source>
        <dbReference type="Proteomes" id="UP000178724"/>
    </source>
</evidence>
<reference evidence="1 2" key="1">
    <citation type="journal article" date="2016" name="Nat. Commun.">
        <title>Thousands of microbial genomes shed light on interconnected biogeochemical processes in an aquifer system.</title>
        <authorList>
            <person name="Anantharaman K."/>
            <person name="Brown C.T."/>
            <person name="Hug L.A."/>
            <person name="Sharon I."/>
            <person name="Castelle C.J."/>
            <person name="Probst A.J."/>
            <person name="Thomas B.C."/>
            <person name="Singh A."/>
            <person name="Wilkins M.J."/>
            <person name="Karaoz U."/>
            <person name="Brodie E.L."/>
            <person name="Williams K.H."/>
            <person name="Hubbard S.S."/>
            <person name="Banfield J.F."/>
        </authorList>
    </citation>
    <scope>NUCLEOTIDE SEQUENCE [LARGE SCALE GENOMIC DNA]</scope>
</reference>
<comment type="caution">
    <text evidence="1">The sequence shown here is derived from an EMBL/GenBank/DDBJ whole genome shotgun (WGS) entry which is preliminary data.</text>
</comment>
<dbReference type="Proteomes" id="UP000178724">
    <property type="component" value="Unassembled WGS sequence"/>
</dbReference>
<accession>A0A1F4Q1T4</accession>
<dbReference type="AlphaFoldDB" id="A0A1F4Q1T4"/>
<protein>
    <submittedName>
        <fullName evidence="1">Uncharacterized protein</fullName>
    </submittedName>
</protein>